<evidence type="ECO:0000256" key="1">
    <source>
        <dbReference type="ARBA" id="ARBA00022441"/>
    </source>
</evidence>
<dbReference type="PANTHER" id="PTHR46093:SF18">
    <property type="entry name" value="FIBRONECTIN TYPE-III DOMAIN-CONTAINING PROTEIN"/>
    <property type="match status" value="1"/>
</dbReference>
<dbReference type="OrthoDB" id="10251809at2759"/>
<dbReference type="VEuPathDB" id="TrichDB:TVAGG3_0310740"/>
<keyword evidence="1" id="KW-0880">Kelch repeat</keyword>
<dbReference type="STRING" id="5722.A2FAN9"/>
<dbReference type="PANTHER" id="PTHR46093">
    <property type="entry name" value="ACYL-COA-BINDING DOMAIN-CONTAINING PROTEIN 5"/>
    <property type="match status" value="1"/>
</dbReference>
<dbReference type="EMBL" id="DS113691">
    <property type="protein sequence ID" value="EAX98025.1"/>
    <property type="molecule type" value="Genomic_DNA"/>
</dbReference>
<dbReference type="Pfam" id="PF24681">
    <property type="entry name" value="Kelch_KLHDC2_KLHL20_DRC7"/>
    <property type="match status" value="1"/>
</dbReference>
<sequence length="376" mass="42098">MGINESAEISRRQGVAAAAAKKRQRPLVQPTGALDKIRDTHLQSKWSVYLPNSVTPDNRNEVFYSYLPDKDIAIMGYGQLENGSYINDYWALNLRNSMWQRLTFSGYTASPRCGAQSVVVGLNLFVFGGQCGQTYFSDFHVIDLNAMSCAQINSNTDGPCPRTGHVMATYKTKIIIWGGFNGQLLDDLWEYDITNNTWSQLQSDVPGRDHAAFAVSNDKLYITCASKIDDMIIYDFNTRKIESFTVTGSPPSFDLKGAFLIPVDRYLILIGGLVNKQKFAMVRAFDTVKRWWFVFYIVPDEDTTTVADGGVDSAGIFLVPRMSGGICVYRNTTRDICVTLGRPFYSPPPIFSFHVCEGVATMNQQLDLLDILKFGY</sequence>
<dbReference type="SMR" id="A2FAN9"/>
<name>A2FAN9_TRIV3</name>
<evidence type="ECO:0000313" key="4">
    <source>
        <dbReference type="Proteomes" id="UP000001542"/>
    </source>
</evidence>
<protein>
    <submittedName>
        <fullName evidence="3">Kelch motif family protein</fullName>
    </submittedName>
</protein>
<dbReference type="Proteomes" id="UP000001542">
    <property type="component" value="Unassembled WGS sequence"/>
</dbReference>
<accession>A2FAN9</accession>
<dbReference type="InterPro" id="IPR015915">
    <property type="entry name" value="Kelch-typ_b-propeller"/>
</dbReference>
<dbReference type="eggNOG" id="KOG0379">
    <property type="taxonomic scope" value="Eukaryota"/>
</dbReference>
<keyword evidence="4" id="KW-1185">Reference proteome</keyword>
<organism evidence="3 4">
    <name type="scientific">Trichomonas vaginalis (strain ATCC PRA-98 / G3)</name>
    <dbReference type="NCBI Taxonomy" id="412133"/>
    <lineage>
        <taxon>Eukaryota</taxon>
        <taxon>Metamonada</taxon>
        <taxon>Parabasalia</taxon>
        <taxon>Trichomonadida</taxon>
        <taxon>Trichomonadidae</taxon>
        <taxon>Trichomonas</taxon>
    </lineage>
</organism>
<dbReference type="Gene3D" id="2.120.10.80">
    <property type="entry name" value="Kelch-type beta propeller"/>
    <property type="match status" value="1"/>
</dbReference>
<proteinExistence type="predicted"/>
<evidence type="ECO:0000256" key="2">
    <source>
        <dbReference type="ARBA" id="ARBA00022737"/>
    </source>
</evidence>
<dbReference type="VEuPathDB" id="TrichDB:TVAG_275350"/>
<dbReference type="RefSeq" id="XP_001310955.1">
    <property type="nucleotide sequence ID" value="XM_001310954.1"/>
</dbReference>
<dbReference type="KEGG" id="tva:4755815"/>
<reference evidence="3" key="2">
    <citation type="journal article" date="2007" name="Science">
        <title>Draft genome sequence of the sexually transmitted pathogen Trichomonas vaginalis.</title>
        <authorList>
            <person name="Carlton J.M."/>
            <person name="Hirt R.P."/>
            <person name="Silva J.C."/>
            <person name="Delcher A.L."/>
            <person name="Schatz M."/>
            <person name="Zhao Q."/>
            <person name="Wortman J.R."/>
            <person name="Bidwell S.L."/>
            <person name="Alsmark U.C.M."/>
            <person name="Besteiro S."/>
            <person name="Sicheritz-Ponten T."/>
            <person name="Noel C.J."/>
            <person name="Dacks J.B."/>
            <person name="Foster P.G."/>
            <person name="Simillion C."/>
            <person name="Van de Peer Y."/>
            <person name="Miranda-Saavedra D."/>
            <person name="Barton G.J."/>
            <person name="Westrop G.D."/>
            <person name="Mueller S."/>
            <person name="Dessi D."/>
            <person name="Fiori P.L."/>
            <person name="Ren Q."/>
            <person name="Paulsen I."/>
            <person name="Zhang H."/>
            <person name="Bastida-Corcuera F.D."/>
            <person name="Simoes-Barbosa A."/>
            <person name="Brown M.T."/>
            <person name="Hayes R.D."/>
            <person name="Mukherjee M."/>
            <person name="Okumura C.Y."/>
            <person name="Schneider R."/>
            <person name="Smith A.J."/>
            <person name="Vanacova S."/>
            <person name="Villalvazo M."/>
            <person name="Haas B.J."/>
            <person name="Pertea M."/>
            <person name="Feldblyum T.V."/>
            <person name="Utterback T.R."/>
            <person name="Shu C.L."/>
            <person name="Osoegawa K."/>
            <person name="de Jong P.J."/>
            <person name="Hrdy I."/>
            <person name="Horvathova L."/>
            <person name="Zubacova Z."/>
            <person name="Dolezal P."/>
            <person name="Malik S.B."/>
            <person name="Logsdon J.M. Jr."/>
            <person name="Henze K."/>
            <person name="Gupta A."/>
            <person name="Wang C.C."/>
            <person name="Dunne R.L."/>
            <person name="Upcroft J.A."/>
            <person name="Upcroft P."/>
            <person name="White O."/>
            <person name="Salzberg S.L."/>
            <person name="Tang P."/>
            <person name="Chiu C.-H."/>
            <person name="Lee Y.-S."/>
            <person name="Embley T.M."/>
            <person name="Coombs G.H."/>
            <person name="Mottram J.C."/>
            <person name="Tachezy J."/>
            <person name="Fraser-Liggett C.M."/>
            <person name="Johnson P.J."/>
        </authorList>
    </citation>
    <scope>NUCLEOTIDE SEQUENCE [LARGE SCALE GENOMIC DNA]</scope>
    <source>
        <strain evidence="3">G3</strain>
    </source>
</reference>
<dbReference type="SUPFAM" id="SSF117281">
    <property type="entry name" value="Kelch motif"/>
    <property type="match status" value="1"/>
</dbReference>
<evidence type="ECO:0000313" key="3">
    <source>
        <dbReference type="EMBL" id="EAX98025.1"/>
    </source>
</evidence>
<reference evidence="3" key="1">
    <citation type="submission" date="2006-10" db="EMBL/GenBank/DDBJ databases">
        <authorList>
            <person name="Amadeo P."/>
            <person name="Zhao Q."/>
            <person name="Wortman J."/>
            <person name="Fraser-Liggett C."/>
            <person name="Carlton J."/>
        </authorList>
    </citation>
    <scope>NUCLEOTIDE SEQUENCE</scope>
    <source>
        <strain evidence="3">G3</strain>
    </source>
</reference>
<dbReference type="AlphaFoldDB" id="A2FAN9"/>
<dbReference type="InParanoid" id="A2FAN9"/>
<keyword evidence="2" id="KW-0677">Repeat</keyword>
<gene>
    <name evidence="3" type="ORF">TVAG_275350</name>
</gene>